<dbReference type="AlphaFoldDB" id="A0A1G2F0U2"/>
<comment type="caution">
    <text evidence="1">The sequence shown here is derived from an EMBL/GenBank/DDBJ whole genome shotgun (WGS) entry which is preliminary data.</text>
</comment>
<evidence type="ECO:0000313" key="2">
    <source>
        <dbReference type="Proteomes" id="UP000176787"/>
    </source>
</evidence>
<accession>A0A1G2F0U2</accession>
<dbReference type="EMBL" id="MHMS01000023">
    <property type="protein sequence ID" value="OGZ31685.1"/>
    <property type="molecule type" value="Genomic_DNA"/>
</dbReference>
<name>A0A1G2F0U2_9BACT</name>
<gene>
    <name evidence="1" type="ORF">A3H02_01295</name>
</gene>
<organism evidence="1 2">
    <name type="scientific">Candidatus Niyogibacteria bacterium RIFCSPLOWO2_12_FULL_41_13</name>
    <dbReference type="NCBI Taxonomy" id="1801726"/>
    <lineage>
        <taxon>Bacteria</taxon>
        <taxon>Candidatus Niyogiibacteriota</taxon>
    </lineage>
</organism>
<reference evidence="1 2" key="1">
    <citation type="journal article" date="2016" name="Nat. Commun.">
        <title>Thousands of microbial genomes shed light on interconnected biogeochemical processes in an aquifer system.</title>
        <authorList>
            <person name="Anantharaman K."/>
            <person name="Brown C.T."/>
            <person name="Hug L.A."/>
            <person name="Sharon I."/>
            <person name="Castelle C.J."/>
            <person name="Probst A.J."/>
            <person name="Thomas B.C."/>
            <person name="Singh A."/>
            <person name="Wilkins M.J."/>
            <person name="Karaoz U."/>
            <person name="Brodie E.L."/>
            <person name="Williams K.H."/>
            <person name="Hubbard S.S."/>
            <person name="Banfield J.F."/>
        </authorList>
    </citation>
    <scope>NUCLEOTIDE SEQUENCE [LARGE SCALE GENOMIC DNA]</scope>
</reference>
<evidence type="ECO:0000313" key="1">
    <source>
        <dbReference type="EMBL" id="OGZ31685.1"/>
    </source>
</evidence>
<proteinExistence type="predicted"/>
<dbReference type="Proteomes" id="UP000176787">
    <property type="component" value="Unassembled WGS sequence"/>
</dbReference>
<protein>
    <submittedName>
        <fullName evidence="1">Uncharacterized protein</fullName>
    </submittedName>
</protein>
<sequence length="165" mass="19082">MNNFLPLKPELKSSIAISLENVTTRYLDVHRNLFKFSLRRILPIPGLFEKIDYQALLVELQDIKSHLIVEMSRLKRTGLAAADVITENDKSFLSTSLSYTKKIIEAIVCLIGIIEKLHKKTLGDRTYTRQQYQTEVSSWERLDKEATSLYDQMARAYNPNIYGKK</sequence>